<feature type="region of interest" description="Disordered" evidence="1">
    <location>
        <begin position="273"/>
        <end position="294"/>
    </location>
</feature>
<sequence>MSNNPQPPFQPPTGGYGYLNQPGPFLYHHHQAGQGHVAQQQQHPYVIYPQMVQGQIPPVYILGGGASGVQPQVVATQPVQMDQEPSLEERLATTTEQPTTNACQSCPFSRLRSQSCRTSKVCQFVKANKEFTAQIVVFTIIAIMTIITLITFPSVALFLLPKVILGALALVSIHKKKVMALNFFNGALIIDFLYLFIAFMVVASSFSHSRSYGYHFAVSIPWHATIHILELVMIVLSIWLSRKVYRQTHSTQVPAQEQVVPVHVASNEQPQQQQSAYARLQDEQESTPQQQAQNEEVIQRYYPSLNNNTNNNL</sequence>
<evidence type="ECO:0000256" key="1">
    <source>
        <dbReference type="SAM" id="MobiDB-lite"/>
    </source>
</evidence>
<dbReference type="GeneID" id="68098027"/>
<dbReference type="EMBL" id="PYSW02000024">
    <property type="protein sequence ID" value="KAG2382370.1"/>
    <property type="molecule type" value="Genomic_DNA"/>
</dbReference>
<evidence type="ECO:0000313" key="4">
    <source>
        <dbReference type="Proteomes" id="UP000816034"/>
    </source>
</evidence>
<dbReference type="Proteomes" id="UP000816034">
    <property type="component" value="Unassembled WGS sequence"/>
</dbReference>
<feature type="compositionally biased region" description="Pro residues" evidence="1">
    <location>
        <begin position="1"/>
        <end position="11"/>
    </location>
</feature>
<dbReference type="RefSeq" id="XP_044548049.1">
    <property type="nucleotide sequence ID" value="XM_044695337.1"/>
</dbReference>
<proteinExistence type="predicted"/>
<accession>A0AA88KK80</accession>
<reference evidence="3 4" key="1">
    <citation type="journal article" date="2018" name="BMC Genomics">
        <title>The genome of Naegleria lovaniensis, the basis for a comparative approach to unravel pathogenicity factors of the human pathogenic amoeba N. fowleri.</title>
        <authorList>
            <person name="Liechti N."/>
            <person name="Schurch N."/>
            <person name="Bruggmann R."/>
            <person name="Wittwer M."/>
        </authorList>
    </citation>
    <scope>NUCLEOTIDE SEQUENCE [LARGE SCALE GENOMIC DNA]</scope>
    <source>
        <strain evidence="3 4">ATCC 30569</strain>
    </source>
</reference>
<evidence type="ECO:0000256" key="2">
    <source>
        <dbReference type="SAM" id="Phobius"/>
    </source>
</evidence>
<organism evidence="3 4">
    <name type="scientific">Naegleria lovaniensis</name>
    <name type="common">Amoeba</name>
    <dbReference type="NCBI Taxonomy" id="51637"/>
    <lineage>
        <taxon>Eukaryota</taxon>
        <taxon>Discoba</taxon>
        <taxon>Heterolobosea</taxon>
        <taxon>Tetramitia</taxon>
        <taxon>Eutetramitia</taxon>
        <taxon>Vahlkampfiidae</taxon>
        <taxon>Naegleria</taxon>
    </lineage>
</organism>
<evidence type="ECO:0000313" key="3">
    <source>
        <dbReference type="EMBL" id="KAG2382370.1"/>
    </source>
</evidence>
<keyword evidence="2" id="KW-1133">Transmembrane helix</keyword>
<dbReference type="AlphaFoldDB" id="A0AA88KK80"/>
<feature type="transmembrane region" description="Helical" evidence="2">
    <location>
        <begin position="181"/>
        <end position="202"/>
    </location>
</feature>
<feature type="transmembrane region" description="Helical" evidence="2">
    <location>
        <begin position="135"/>
        <end position="160"/>
    </location>
</feature>
<protein>
    <submittedName>
        <fullName evidence="3">Uncharacterized protein</fullName>
    </submittedName>
</protein>
<keyword evidence="2" id="KW-0472">Membrane</keyword>
<keyword evidence="4" id="KW-1185">Reference proteome</keyword>
<keyword evidence="2" id="KW-0812">Transmembrane</keyword>
<feature type="transmembrane region" description="Helical" evidence="2">
    <location>
        <begin position="222"/>
        <end position="240"/>
    </location>
</feature>
<gene>
    <name evidence="3" type="ORF">C9374_005572</name>
</gene>
<feature type="region of interest" description="Disordered" evidence="1">
    <location>
        <begin position="1"/>
        <end position="25"/>
    </location>
</feature>
<comment type="caution">
    <text evidence="3">The sequence shown here is derived from an EMBL/GenBank/DDBJ whole genome shotgun (WGS) entry which is preliminary data.</text>
</comment>
<name>A0AA88KK80_NAELO</name>